<evidence type="ECO:0000313" key="2">
    <source>
        <dbReference type="Proteomes" id="UP000321497"/>
    </source>
</evidence>
<dbReference type="EMBL" id="VORT01000007">
    <property type="protein sequence ID" value="TXD72813.1"/>
    <property type="molecule type" value="Genomic_DNA"/>
</dbReference>
<name>A0A5C6Z0F3_9FLAO</name>
<dbReference type="Gene3D" id="2.60.40.10">
    <property type="entry name" value="Immunoglobulins"/>
    <property type="match status" value="3"/>
</dbReference>
<dbReference type="Proteomes" id="UP000321497">
    <property type="component" value="Unassembled WGS sequence"/>
</dbReference>
<dbReference type="RefSeq" id="WP_146744004.1">
    <property type="nucleotide sequence ID" value="NZ_UEGI01000010.1"/>
</dbReference>
<comment type="caution">
    <text evidence="1">The sequence shown here is derived from an EMBL/GenBank/DDBJ whole genome shotgun (WGS) entry which is preliminary data.</text>
</comment>
<gene>
    <name evidence="1" type="ORF">ESU54_11395</name>
</gene>
<dbReference type="InterPro" id="IPR013783">
    <property type="entry name" value="Ig-like_fold"/>
</dbReference>
<dbReference type="SUPFAM" id="SSF49265">
    <property type="entry name" value="Fibronectin type III"/>
    <property type="match status" value="1"/>
</dbReference>
<evidence type="ECO:0000313" key="1">
    <source>
        <dbReference type="EMBL" id="TXD72813.1"/>
    </source>
</evidence>
<reference evidence="1 2" key="1">
    <citation type="submission" date="2019-08" db="EMBL/GenBank/DDBJ databases">
        <title>Genome of Aequorivita antarctica SW49 (type strain).</title>
        <authorList>
            <person name="Bowman J.P."/>
        </authorList>
    </citation>
    <scope>NUCLEOTIDE SEQUENCE [LARGE SCALE GENOMIC DNA]</scope>
    <source>
        <strain evidence="1 2">SW49</strain>
    </source>
</reference>
<dbReference type="InterPro" id="IPR036116">
    <property type="entry name" value="FN3_sf"/>
</dbReference>
<sequence length="319" mass="35683">MKKSSLLSVFVLTILFFSCDDILEKDITDMQITIISPNEGSTVEGNTVQFLWNAIDGANDYNIQIYKGNLLIMDTLVDNSPFVNFLSSDSYQWRIKGQNEAYQTQYNFPVNFEVVSSSDLTNQAVQLNSPSNNIYTNDTSIIFTWSSVPSATSYTFELLRETTSGSITVSLQEGLTETTLTLNGDVIDRDAKYTWRVKAKNENSQTAFFSRVFYIDTVMPPIPSLLTPEFEEEFNLSDIIVFTWDFGNDPGVIDSTITSVYEIATDSSFVNVIESGVSIPTTFSYNFNNSGTFYWRVKGEDAAGNIGTFNSNGKLTVNE</sequence>
<proteinExistence type="predicted"/>
<dbReference type="OrthoDB" id="1121506at2"/>
<accession>A0A5C6Z0F3</accession>
<dbReference type="PROSITE" id="PS51257">
    <property type="entry name" value="PROKAR_LIPOPROTEIN"/>
    <property type="match status" value="1"/>
</dbReference>
<keyword evidence="2" id="KW-1185">Reference proteome</keyword>
<evidence type="ECO:0008006" key="3">
    <source>
        <dbReference type="Google" id="ProtNLM"/>
    </source>
</evidence>
<dbReference type="AlphaFoldDB" id="A0A5C6Z0F3"/>
<protein>
    <recommendedName>
        <fullName evidence="3">Fibronectin type-III domain-containing protein</fullName>
    </recommendedName>
</protein>
<organism evidence="1 2">
    <name type="scientific">Aequorivita antarctica</name>
    <dbReference type="NCBI Taxonomy" id="153266"/>
    <lineage>
        <taxon>Bacteria</taxon>
        <taxon>Pseudomonadati</taxon>
        <taxon>Bacteroidota</taxon>
        <taxon>Flavobacteriia</taxon>
        <taxon>Flavobacteriales</taxon>
        <taxon>Flavobacteriaceae</taxon>
        <taxon>Aequorivita</taxon>
    </lineage>
</organism>